<gene>
    <name evidence="11" type="ORF">GGR30_004417</name>
</gene>
<dbReference type="RefSeq" id="WP_246414108.1">
    <property type="nucleotide sequence ID" value="NZ_JACIDZ010000023.1"/>
</dbReference>
<feature type="domain" description="Thioredoxin" evidence="10">
    <location>
        <begin position="464"/>
        <end position="602"/>
    </location>
</feature>
<dbReference type="PANTHER" id="PTHR32234:SF0">
    <property type="entry name" value="THIOL:DISULFIDE INTERCHANGE PROTEIN DSBD"/>
    <property type="match status" value="1"/>
</dbReference>
<dbReference type="SUPFAM" id="SSF74863">
    <property type="entry name" value="Thiol:disulfide interchange protein DsbD, N-terminal domain (DsbD-alpha)"/>
    <property type="match status" value="1"/>
</dbReference>
<feature type="transmembrane region" description="Helical" evidence="8">
    <location>
        <begin position="236"/>
        <end position="260"/>
    </location>
</feature>
<keyword evidence="9" id="KW-0732">Signal</keyword>
<feature type="signal peptide" evidence="9">
    <location>
        <begin position="1"/>
        <end position="27"/>
    </location>
</feature>
<keyword evidence="5 8" id="KW-1133">Transmembrane helix</keyword>
<dbReference type="SUPFAM" id="SSF52833">
    <property type="entry name" value="Thioredoxin-like"/>
    <property type="match status" value="1"/>
</dbReference>
<feature type="transmembrane region" description="Helical" evidence="8">
    <location>
        <begin position="192"/>
        <end position="216"/>
    </location>
</feature>
<accession>A0A7W6KQW4</accession>
<evidence type="ECO:0000313" key="12">
    <source>
        <dbReference type="Proteomes" id="UP000530571"/>
    </source>
</evidence>
<comment type="caution">
    <text evidence="11">The sequence shown here is derived from an EMBL/GenBank/DDBJ whole genome shotgun (WGS) entry which is preliminary data.</text>
</comment>
<dbReference type="GO" id="GO:0047134">
    <property type="term" value="F:protein-disulfide reductase [NAD(P)H] activity"/>
    <property type="evidence" value="ECO:0007669"/>
    <property type="project" value="UniProtKB-EC"/>
</dbReference>
<feature type="region of interest" description="Disordered" evidence="7">
    <location>
        <begin position="148"/>
        <end position="180"/>
    </location>
</feature>
<dbReference type="InterPro" id="IPR036249">
    <property type="entry name" value="Thioredoxin-like_sf"/>
</dbReference>
<evidence type="ECO:0000256" key="9">
    <source>
        <dbReference type="SAM" id="SignalP"/>
    </source>
</evidence>
<dbReference type="GO" id="GO:0017004">
    <property type="term" value="P:cytochrome complex assembly"/>
    <property type="evidence" value="ECO:0007669"/>
    <property type="project" value="UniProtKB-KW"/>
</dbReference>
<feature type="transmembrane region" description="Helical" evidence="8">
    <location>
        <begin position="443"/>
        <end position="464"/>
    </location>
</feature>
<dbReference type="Gene3D" id="3.40.30.10">
    <property type="entry name" value="Glutaredoxin"/>
    <property type="match status" value="1"/>
</dbReference>
<dbReference type="NCBIfam" id="NF001419">
    <property type="entry name" value="PRK00293.1"/>
    <property type="match status" value="1"/>
</dbReference>
<dbReference type="GO" id="GO:0005886">
    <property type="term" value="C:plasma membrane"/>
    <property type="evidence" value="ECO:0007669"/>
    <property type="project" value="UniProtKB-SubCell"/>
</dbReference>
<evidence type="ECO:0000256" key="8">
    <source>
        <dbReference type="SAM" id="Phobius"/>
    </source>
</evidence>
<keyword evidence="11" id="KW-0560">Oxidoreductase</keyword>
<feature type="transmembrane region" description="Helical" evidence="8">
    <location>
        <begin position="386"/>
        <end position="407"/>
    </location>
</feature>
<proteinExistence type="predicted"/>
<feature type="transmembrane region" description="Helical" evidence="8">
    <location>
        <begin position="313"/>
        <end position="341"/>
    </location>
</feature>
<comment type="subcellular location">
    <subcellularLocation>
        <location evidence="1">Cell membrane</location>
        <topology evidence="1">Multi-pass membrane protein</topology>
    </subcellularLocation>
</comment>
<feature type="transmembrane region" description="Helical" evidence="8">
    <location>
        <begin position="353"/>
        <end position="374"/>
    </location>
</feature>
<protein>
    <submittedName>
        <fullName evidence="11">Thiol:disulfide interchange protein DsbD</fullName>
        <ecNumber evidence="11">1.8.1.8</ecNumber>
    </submittedName>
</protein>
<evidence type="ECO:0000256" key="7">
    <source>
        <dbReference type="SAM" id="MobiDB-lite"/>
    </source>
</evidence>
<reference evidence="11 12" key="1">
    <citation type="submission" date="2020-08" db="EMBL/GenBank/DDBJ databases">
        <title>Genomic Encyclopedia of Type Strains, Phase IV (KMG-IV): sequencing the most valuable type-strain genomes for metagenomic binning, comparative biology and taxonomic classification.</title>
        <authorList>
            <person name="Goeker M."/>
        </authorList>
    </citation>
    <scope>NUCLEOTIDE SEQUENCE [LARGE SCALE GENOMIC DNA]</scope>
    <source>
        <strain evidence="11 12">DSM 28101</strain>
    </source>
</reference>
<feature type="transmembrane region" description="Helical" evidence="8">
    <location>
        <begin position="413"/>
        <end position="431"/>
    </location>
</feature>
<dbReference type="GO" id="GO:0045454">
    <property type="term" value="P:cell redox homeostasis"/>
    <property type="evidence" value="ECO:0007669"/>
    <property type="project" value="TreeGrafter"/>
</dbReference>
<sequence length="602" mass="61881">MAAMIRFPFSCFVAVLLLVGMAYTAFAQMPPPADDVFRLQAARDGSGAVTLDWMIAPGTYLYRDSLKVSEGAKLVPLALPEGVQKDDPNFGRVDVYHNHVRAALPQGLDADRLTVRYQGCAEQGICYPPVEKTLDLASLSISGSGNRLSADASRSGPWQTASPARPAVSDTNAADTGPDETGRAASYLNGNVFLMAAGFLGFGLLLSLTPCVFPMIPILSATLAGAGTKLSAARGFILSFSYVLAMAAAYGLVGLVAGLSGANLQAALQTPWALGLSAAVFIVLALGMFGLFELQLPSALTSRLAGRGRGGSVAGAAVLGFGSALIVGPCVTPPLAAAMLYAINTGEAAKGAVALFALGLGMGLPLVAFGTFGARILPKSGPWLVAIRQVFGVVFLGVAVMLVARLLPPPAALALWGATAIGLAVFVGAFDRISAGSGWGQRAAKAGGLVMFIAGAVMLVGAAAGEGDPLKPLAFLAGAPQPSHQVAETRVTASTAFDEALARSGQTPVLVSFTADWCTICKSNEKIMAEPAIAARLQDVSMITVDVTRQNGDARALMDRFSVVGPPTLFLVDRDGREIGNSRITGAITPETISQNLSRAGA</sequence>
<feature type="chain" id="PRO_5030861550" evidence="9">
    <location>
        <begin position="28"/>
        <end position="602"/>
    </location>
</feature>
<dbReference type="AlphaFoldDB" id="A0A7W6KQW4"/>
<dbReference type="InterPro" id="IPR036929">
    <property type="entry name" value="DsbDN_sf"/>
</dbReference>
<dbReference type="InterPro" id="IPR013766">
    <property type="entry name" value="Thioredoxin_domain"/>
</dbReference>
<dbReference type="PANTHER" id="PTHR32234">
    <property type="entry name" value="THIOL:DISULFIDE INTERCHANGE PROTEIN DSBD"/>
    <property type="match status" value="1"/>
</dbReference>
<evidence type="ECO:0000313" key="11">
    <source>
        <dbReference type="EMBL" id="MBB4124459.1"/>
    </source>
</evidence>
<dbReference type="EMBL" id="JACIDZ010000023">
    <property type="protein sequence ID" value="MBB4124459.1"/>
    <property type="molecule type" value="Genomic_DNA"/>
</dbReference>
<keyword evidence="6 8" id="KW-0472">Membrane</keyword>
<dbReference type="Pfam" id="PF11412">
    <property type="entry name" value="DsbD_N"/>
    <property type="match status" value="1"/>
</dbReference>
<dbReference type="InterPro" id="IPR028250">
    <property type="entry name" value="DsbDN"/>
</dbReference>
<keyword evidence="2" id="KW-1003">Cell membrane</keyword>
<dbReference type="InterPro" id="IPR003834">
    <property type="entry name" value="Cyt_c_assmbl_TM_dom"/>
</dbReference>
<evidence type="ECO:0000256" key="6">
    <source>
        <dbReference type="ARBA" id="ARBA00023136"/>
    </source>
</evidence>
<name>A0A7W6KQW4_9HYPH</name>
<evidence type="ECO:0000259" key="10">
    <source>
        <dbReference type="PROSITE" id="PS51352"/>
    </source>
</evidence>
<dbReference type="EC" id="1.8.1.8" evidence="11"/>
<organism evidence="11 12">
    <name type="scientific">Martelella radicis</name>
    <dbReference type="NCBI Taxonomy" id="1397476"/>
    <lineage>
        <taxon>Bacteria</taxon>
        <taxon>Pseudomonadati</taxon>
        <taxon>Pseudomonadota</taxon>
        <taxon>Alphaproteobacteria</taxon>
        <taxon>Hyphomicrobiales</taxon>
        <taxon>Aurantimonadaceae</taxon>
        <taxon>Martelella</taxon>
    </lineage>
</organism>
<evidence type="ECO:0000256" key="2">
    <source>
        <dbReference type="ARBA" id="ARBA00022475"/>
    </source>
</evidence>
<dbReference type="Pfam" id="PF00085">
    <property type="entry name" value="Thioredoxin"/>
    <property type="match status" value="1"/>
</dbReference>
<evidence type="ECO:0000256" key="5">
    <source>
        <dbReference type="ARBA" id="ARBA00022989"/>
    </source>
</evidence>
<keyword evidence="3 8" id="KW-0812">Transmembrane</keyword>
<dbReference type="Proteomes" id="UP000530571">
    <property type="component" value="Unassembled WGS sequence"/>
</dbReference>
<evidence type="ECO:0000256" key="4">
    <source>
        <dbReference type="ARBA" id="ARBA00022748"/>
    </source>
</evidence>
<dbReference type="Pfam" id="PF02683">
    <property type="entry name" value="DsbD_TM"/>
    <property type="match status" value="1"/>
</dbReference>
<dbReference type="PROSITE" id="PS51352">
    <property type="entry name" value="THIOREDOXIN_2"/>
    <property type="match status" value="1"/>
</dbReference>
<keyword evidence="12" id="KW-1185">Reference proteome</keyword>
<evidence type="ECO:0000256" key="1">
    <source>
        <dbReference type="ARBA" id="ARBA00004651"/>
    </source>
</evidence>
<keyword evidence="4" id="KW-0201">Cytochrome c-type biogenesis</keyword>
<dbReference type="Gene3D" id="2.60.40.1250">
    <property type="entry name" value="Thiol:disulfide interchange protein DsbD, N-terminal domain"/>
    <property type="match status" value="1"/>
</dbReference>
<evidence type="ECO:0000256" key="3">
    <source>
        <dbReference type="ARBA" id="ARBA00022692"/>
    </source>
</evidence>
<feature type="transmembrane region" description="Helical" evidence="8">
    <location>
        <begin position="272"/>
        <end position="292"/>
    </location>
</feature>